<feature type="transmembrane region" description="Helical" evidence="1">
    <location>
        <begin position="122"/>
        <end position="142"/>
    </location>
</feature>
<comment type="caution">
    <text evidence="2">The sequence shown here is derived from an EMBL/GenBank/DDBJ whole genome shotgun (WGS) entry which is preliminary data.</text>
</comment>
<keyword evidence="1" id="KW-0812">Transmembrane</keyword>
<keyword evidence="3" id="KW-1185">Reference proteome</keyword>
<dbReference type="RefSeq" id="WP_119661234.1">
    <property type="nucleotide sequence ID" value="NZ_QUAL01000171.1"/>
</dbReference>
<sequence>MTAPVTTGQRTPSGRLFWTCLVAGAAVIGYGVVGAWGDRADTHPADLMVWLAGAGVAHDALVAPLVVVAAVATRRLPVAARLPARLGLALTALVTVVFWPVVRGWGRSPSVPSALPLDYGRNLLVVLALIWLVAGVVAAARWRRERRRAR</sequence>
<proteinExistence type="predicted"/>
<protein>
    <submittedName>
        <fullName evidence="2">Uncharacterized protein</fullName>
    </submittedName>
</protein>
<keyword evidence="1" id="KW-1133">Transmembrane helix</keyword>
<organism evidence="2 3">
    <name type="scientific">Jiangella rhizosphaerae</name>
    <dbReference type="NCBI Taxonomy" id="2293569"/>
    <lineage>
        <taxon>Bacteria</taxon>
        <taxon>Bacillati</taxon>
        <taxon>Actinomycetota</taxon>
        <taxon>Actinomycetes</taxon>
        <taxon>Jiangellales</taxon>
        <taxon>Jiangellaceae</taxon>
        <taxon>Jiangella</taxon>
    </lineage>
</organism>
<evidence type="ECO:0000313" key="3">
    <source>
        <dbReference type="Proteomes" id="UP000284057"/>
    </source>
</evidence>
<evidence type="ECO:0000313" key="2">
    <source>
        <dbReference type="EMBL" id="RIQ20377.1"/>
    </source>
</evidence>
<dbReference type="AlphaFoldDB" id="A0A418KN75"/>
<name>A0A418KN75_9ACTN</name>
<feature type="transmembrane region" description="Helical" evidence="1">
    <location>
        <begin position="48"/>
        <end position="72"/>
    </location>
</feature>
<dbReference type="EMBL" id="QUAL01000171">
    <property type="protein sequence ID" value="RIQ20377.1"/>
    <property type="molecule type" value="Genomic_DNA"/>
</dbReference>
<keyword evidence="1" id="KW-0472">Membrane</keyword>
<dbReference type="Proteomes" id="UP000284057">
    <property type="component" value="Unassembled WGS sequence"/>
</dbReference>
<gene>
    <name evidence="2" type="ORF">DY240_18045</name>
</gene>
<accession>A0A418KN75</accession>
<feature type="transmembrane region" description="Helical" evidence="1">
    <location>
        <begin position="84"/>
        <end position="102"/>
    </location>
</feature>
<evidence type="ECO:0000256" key="1">
    <source>
        <dbReference type="SAM" id="Phobius"/>
    </source>
</evidence>
<reference evidence="2 3" key="1">
    <citation type="submission" date="2018-09" db="EMBL/GenBank/DDBJ databases">
        <title>Isolation, diversity and antifungal activity of actinobacteria from wheat.</title>
        <authorList>
            <person name="Han C."/>
        </authorList>
    </citation>
    <scope>NUCLEOTIDE SEQUENCE [LARGE SCALE GENOMIC DNA]</scope>
    <source>
        <strain evidence="2 3">NEAU-YY265</strain>
    </source>
</reference>
<feature type="transmembrane region" description="Helical" evidence="1">
    <location>
        <begin position="16"/>
        <end position="36"/>
    </location>
</feature>